<dbReference type="CDD" id="cd17317">
    <property type="entry name" value="MFS_SLC22"/>
    <property type="match status" value="1"/>
</dbReference>
<feature type="transmembrane region" description="Helical" evidence="6">
    <location>
        <begin position="162"/>
        <end position="182"/>
    </location>
</feature>
<feature type="domain" description="Major facilitator superfamily (MFS) profile" evidence="7">
    <location>
        <begin position="22"/>
        <end position="481"/>
    </location>
</feature>
<dbReference type="PROSITE" id="PS50850">
    <property type="entry name" value="MFS"/>
    <property type="match status" value="1"/>
</dbReference>
<dbReference type="EMBL" id="KZ351692">
    <property type="protein sequence ID" value="PIO62763.1"/>
    <property type="molecule type" value="Genomic_DNA"/>
</dbReference>
<feature type="transmembrane region" description="Helical" evidence="6">
    <location>
        <begin position="336"/>
        <end position="358"/>
    </location>
</feature>
<evidence type="ECO:0000313" key="8">
    <source>
        <dbReference type="EMBL" id="PIO62763.1"/>
    </source>
</evidence>
<dbReference type="Proteomes" id="UP000230423">
    <property type="component" value="Unassembled WGS sequence"/>
</dbReference>
<evidence type="ECO:0000256" key="6">
    <source>
        <dbReference type="SAM" id="Phobius"/>
    </source>
</evidence>
<feature type="transmembrane region" description="Helical" evidence="6">
    <location>
        <begin position="426"/>
        <end position="450"/>
    </location>
</feature>
<evidence type="ECO:0000256" key="4">
    <source>
        <dbReference type="ARBA" id="ARBA00023136"/>
    </source>
</evidence>
<feature type="transmembrane region" description="Helical" evidence="6">
    <location>
        <begin position="304"/>
        <end position="324"/>
    </location>
</feature>
<dbReference type="PANTHER" id="PTHR24064">
    <property type="entry name" value="SOLUTE CARRIER FAMILY 22 MEMBER"/>
    <property type="match status" value="1"/>
</dbReference>
<dbReference type="SUPFAM" id="SSF103473">
    <property type="entry name" value="MFS general substrate transporter"/>
    <property type="match status" value="1"/>
</dbReference>
<keyword evidence="4 6" id="KW-0472">Membrane</keyword>
<gene>
    <name evidence="8" type="ORF">TELCIR_15665</name>
</gene>
<evidence type="ECO:0000256" key="3">
    <source>
        <dbReference type="ARBA" id="ARBA00022989"/>
    </source>
</evidence>
<comment type="subcellular location">
    <subcellularLocation>
        <location evidence="1">Membrane</location>
        <topology evidence="1">Multi-pass membrane protein</topology>
    </subcellularLocation>
</comment>
<dbReference type="InterPro" id="IPR011701">
    <property type="entry name" value="MFS"/>
</dbReference>
<sequence>MRTDSFREYFLRNLRYSKVIISGVFVEITSATMKFDEFLFTYLGEMGNCALPTETKESPYLTDDPRFSIKDCRDWNENPVSVNESESYGVHWDITCARGNIRATVQACYYLGQMIGSMVFGMLGDRIGRKKVFLIAIFMQIICGFAVVVVPTWWLFALFRAGLGFSHPGIFVIAVVIGAELVGPRYRKLAAVITGGFFAIGQKFGPGKSMPLWCSRLHSCPERLDMGSIHKESKEGRLVPESARWLVTQRRFDDADKVLRKAAKMNGEVLPEKWWEQLDSEQESTRVKTTKKYKLWDLFKTPVLRMRTLVAFYLWPVVSMVYYGMAMKPNALGGDIYINFIFSALVEIPALFIVYLLIDRAGRRIVLSGGYFLAGFCLLMNYFMGDSATPMIAIIQMMVTKGAITGVYASIYTYSPELFPTVIRNTAMGCCSTIARIGAISASYISLWIVEAFGKVYMVVPFAIMAISAGILTLCFLPETMGQPLPETIQEVEGKGHGESQELQPLRTKEDEPTKEN</sequence>
<evidence type="ECO:0000256" key="1">
    <source>
        <dbReference type="ARBA" id="ARBA00004141"/>
    </source>
</evidence>
<dbReference type="Gene3D" id="1.20.1250.20">
    <property type="entry name" value="MFS general substrate transporter like domains"/>
    <property type="match status" value="2"/>
</dbReference>
<dbReference type="GO" id="GO:0022857">
    <property type="term" value="F:transmembrane transporter activity"/>
    <property type="evidence" value="ECO:0007669"/>
    <property type="project" value="InterPro"/>
</dbReference>
<keyword evidence="2 6" id="KW-0812">Transmembrane</keyword>
<reference evidence="8 9" key="1">
    <citation type="submission" date="2015-09" db="EMBL/GenBank/DDBJ databases">
        <title>Draft genome of the parasitic nematode Teladorsagia circumcincta isolate WARC Sus (inbred).</title>
        <authorList>
            <person name="Mitreva M."/>
        </authorList>
    </citation>
    <scope>NUCLEOTIDE SEQUENCE [LARGE SCALE GENOMIC DNA]</scope>
    <source>
        <strain evidence="8 9">S</strain>
    </source>
</reference>
<dbReference type="AlphaFoldDB" id="A0A2G9TXP3"/>
<feature type="transmembrane region" description="Helical" evidence="6">
    <location>
        <begin position="456"/>
        <end position="477"/>
    </location>
</feature>
<evidence type="ECO:0000259" key="7">
    <source>
        <dbReference type="PROSITE" id="PS50850"/>
    </source>
</evidence>
<name>A0A2G9TXP3_TELCI</name>
<dbReference type="Pfam" id="PF00083">
    <property type="entry name" value="Sugar_tr"/>
    <property type="match status" value="1"/>
</dbReference>
<accession>A0A2G9TXP3</accession>
<protein>
    <submittedName>
        <fullName evidence="8">Transporter, major facilitator family protein</fullName>
    </submittedName>
</protein>
<organism evidence="8 9">
    <name type="scientific">Teladorsagia circumcincta</name>
    <name type="common">Brown stomach worm</name>
    <name type="synonym">Ostertagia circumcincta</name>
    <dbReference type="NCBI Taxonomy" id="45464"/>
    <lineage>
        <taxon>Eukaryota</taxon>
        <taxon>Metazoa</taxon>
        <taxon>Ecdysozoa</taxon>
        <taxon>Nematoda</taxon>
        <taxon>Chromadorea</taxon>
        <taxon>Rhabditida</taxon>
        <taxon>Rhabditina</taxon>
        <taxon>Rhabditomorpha</taxon>
        <taxon>Strongyloidea</taxon>
        <taxon>Trichostrongylidae</taxon>
        <taxon>Teladorsagia</taxon>
    </lineage>
</organism>
<evidence type="ECO:0000256" key="2">
    <source>
        <dbReference type="ARBA" id="ARBA00022692"/>
    </source>
</evidence>
<feature type="transmembrane region" description="Helical" evidence="6">
    <location>
        <begin position="365"/>
        <end position="385"/>
    </location>
</feature>
<feature type="transmembrane region" description="Helical" evidence="6">
    <location>
        <begin position="132"/>
        <end position="156"/>
    </location>
</feature>
<dbReference type="Pfam" id="PF07690">
    <property type="entry name" value="MFS_1"/>
    <property type="match status" value="1"/>
</dbReference>
<proteinExistence type="predicted"/>
<evidence type="ECO:0000256" key="5">
    <source>
        <dbReference type="SAM" id="MobiDB-lite"/>
    </source>
</evidence>
<dbReference type="GO" id="GO:0016020">
    <property type="term" value="C:membrane"/>
    <property type="evidence" value="ECO:0007669"/>
    <property type="project" value="UniProtKB-SubCell"/>
</dbReference>
<dbReference type="InterPro" id="IPR005828">
    <property type="entry name" value="MFS_sugar_transport-like"/>
</dbReference>
<feature type="compositionally biased region" description="Basic and acidic residues" evidence="5">
    <location>
        <begin position="507"/>
        <end position="517"/>
    </location>
</feature>
<feature type="transmembrane region" description="Helical" evidence="6">
    <location>
        <begin position="391"/>
        <end position="414"/>
    </location>
</feature>
<keyword evidence="9" id="KW-1185">Reference proteome</keyword>
<dbReference type="OrthoDB" id="3936150at2759"/>
<keyword evidence="3 6" id="KW-1133">Transmembrane helix</keyword>
<evidence type="ECO:0000313" key="9">
    <source>
        <dbReference type="Proteomes" id="UP000230423"/>
    </source>
</evidence>
<feature type="region of interest" description="Disordered" evidence="5">
    <location>
        <begin position="489"/>
        <end position="517"/>
    </location>
</feature>
<dbReference type="InterPro" id="IPR036259">
    <property type="entry name" value="MFS_trans_sf"/>
</dbReference>
<dbReference type="InterPro" id="IPR020846">
    <property type="entry name" value="MFS_dom"/>
</dbReference>